<dbReference type="Proteomes" id="UP001198200">
    <property type="component" value="Unassembled WGS sequence"/>
</dbReference>
<dbReference type="EMBL" id="JAJEQN010000021">
    <property type="protein sequence ID" value="MCC2221803.1"/>
    <property type="molecule type" value="Genomic_DNA"/>
</dbReference>
<feature type="compositionally biased region" description="Basic and acidic residues" evidence="10">
    <location>
        <begin position="298"/>
        <end position="312"/>
    </location>
</feature>
<feature type="domain" description="PASTA" evidence="12">
    <location>
        <begin position="448"/>
        <end position="517"/>
    </location>
</feature>
<evidence type="ECO:0000256" key="4">
    <source>
        <dbReference type="ARBA" id="ARBA00022741"/>
    </source>
</evidence>
<dbReference type="PANTHER" id="PTHR43289">
    <property type="entry name" value="MITOGEN-ACTIVATED PROTEIN KINASE KINASE KINASE 20-RELATED"/>
    <property type="match status" value="1"/>
</dbReference>
<feature type="compositionally biased region" description="Basic residues" evidence="10">
    <location>
        <begin position="367"/>
        <end position="376"/>
    </location>
</feature>
<comment type="caution">
    <text evidence="13">The sequence shown here is derived from an EMBL/GenBank/DDBJ whole genome shotgun (WGS) entry which is preliminary data.</text>
</comment>
<evidence type="ECO:0000256" key="3">
    <source>
        <dbReference type="ARBA" id="ARBA00022679"/>
    </source>
</evidence>
<proteinExistence type="predicted"/>
<dbReference type="FunFam" id="1.10.510.10:FF:000021">
    <property type="entry name" value="Serine/threonine protein kinase"/>
    <property type="match status" value="1"/>
</dbReference>
<dbReference type="FunFam" id="3.30.200.20:FF:000035">
    <property type="entry name" value="Serine/threonine protein kinase Stk1"/>
    <property type="match status" value="1"/>
</dbReference>
<evidence type="ECO:0000259" key="11">
    <source>
        <dbReference type="PROSITE" id="PS50011"/>
    </source>
</evidence>
<dbReference type="AlphaFoldDB" id="A0AAE3E4Z9"/>
<dbReference type="InterPro" id="IPR005543">
    <property type="entry name" value="PASTA_dom"/>
</dbReference>
<dbReference type="CDD" id="cd14014">
    <property type="entry name" value="STKc_PknB_like"/>
    <property type="match status" value="1"/>
</dbReference>
<dbReference type="Pfam" id="PF00069">
    <property type="entry name" value="Pkinase"/>
    <property type="match status" value="1"/>
</dbReference>
<keyword evidence="14" id="KW-1185">Reference proteome</keyword>
<dbReference type="EC" id="2.7.11.1" evidence="1"/>
<dbReference type="Gene3D" id="1.10.510.10">
    <property type="entry name" value="Transferase(Phosphotransferase) domain 1"/>
    <property type="match status" value="1"/>
</dbReference>
<dbReference type="InterPro" id="IPR017441">
    <property type="entry name" value="Protein_kinase_ATP_BS"/>
</dbReference>
<evidence type="ECO:0000256" key="2">
    <source>
        <dbReference type="ARBA" id="ARBA00022527"/>
    </source>
</evidence>
<feature type="region of interest" description="Disordered" evidence="10">
    <location>
        <begin position="290"/>
        <end position="376"/>
    </location>
</feature>
<keyword evidence="3" id="KW-0808">Transferase</keyword>
<dbReference type="InterPro" id="IPR011009">
    <property type="entry name" value="Kinase-like_dom_sf"/>
</dbReference>
<evidence type="ECO:0000259" key="12">
    <source>
        <dbReference type="PROSITE" id="PS51178"/>
    </source>
</evidence>
<comment type="catalytic activity">
    <reaction evidence="8">
        <text>L-seryl-[protein] + ATP = O-phospho-L-seryl-[protein] + ADP + H(+)</text>
        <dbReference type="Rhea" id="RHEA:17989"/>
        <dbReference type="Rhea" id="RHEA-COMP:9863"/>
        <dbReference type="Rhea" id="RHEA-COMP:11604"/>
        <dbReference type="ChEBI" id="CHEBI:15378"/>
        <dbReference type="ChEBI" id="CHEBI:29999"/>
        <dbReference type="ChEBI" id="CHEBI:30616"/>
        <dbReference type="ChEBI" id="CHEBI:83421"/>
        <dbReference type="ChEBI" id="CHEBI:456216"/>
        <dbReference type="EC" id="2.7.11.1"/>
    </reaction>
</comment>
<dbReference type="SUPFAM" id="SSF56112">
    <property type="entry name" value="Protein kinase-like (PK-like)"/>
    <property type="match status" value="1"/>
</dbReference>
<evidence type="ECO:0000256" key="5">
    <source>
        <dbReference type="ARBA" id="ARBA00022777"/>
    </source>
</evidence>
<feature type="domain" description="Protein kinase" evidence="11">
    <location>
        <begin position="12"/>
        <end position="272"/>
    </location>
</feature>
<dbReference type="CDD" id="cd06577">
    <property type="entry name" value="PASTA_pknB"/>
    <property type="match status" value="4"/>
</dbReference>
<dbReference type="PROSITE" id="PS51178">
    <property type="entry name" value="PASTA"/>
    <property type="match status" value="3"/>
</dbReference>
<dbReference type="PROSITE" id="PS00108">
    <property type="entry name" value="PROTEIN_KINASE_ST"/>
    <property type="match status" value="1"/>
</dbReference>
<dbReference type="GO" id="GO:0004674">
    <property type="term" value="F:protein serine/threonine kinase activity"/>
    <property type="evidence" value="ECO:0007669"/>
    <property type="project" value="UniProtKB-KW"/>
</dbReference>
<evidence type="ECO:0000256" key="6">
    <source>
        <dbReference type="ARBA" id="ARBA00022840"/>
    </source>
</evidence>
<dbReference type="GO" id="GO:0005524">
    <property type="term" value="F:ATP binding"/>
    <property type="evidence" value="ECO:0007669"/>
    <property type="project" value="UniProtKB-UniRule"/>
</dbReference>
<dbReference type="SMART" id="SM00220">
    <property type="entry name" value="S_TKc"/>
    <property type="match status" value="1"/>
</dbReference>
<dbReference type="PANTHER" id="PTHR43289:SF34">
    <property type="entry name" value="SERINE_THREONINE-PROTEIN KINASE YBDM-RELATED"/>
    <property type="match status" value="1"/>
</dbReference>
<dbReference type="SUPFAM" id="SSF54184">
    <property type="entry name" value="Penicillin-binding protein 2x (pbp-2x), c-terminal domain"/>
    <property type="match status" value="1"/>
</dbReference>
<reference evidence="13 14" key="1">
    <citation type="submission" date="2021-10" db="EMBL/GenBank/DDBJ databases">
        <title>Anaerobic single-cell dispensing facilitates the cultivation of human gut bacteria.</title>
        <authorList>
            <person name="Afrizal A."/>
        </authorList>
    </citation>
    <scope>NUCLEOTIDE SEQUENCE [LARGE SCALE GENOMIC DNA]</scope>
    <source>
        <strain evidence="13 14">CLA-AA-H224</strain>
    </source>
</reference>
<feature type="domain" description="PASTA" evidence="12">
    <location>
        <begin position="655"/>
        <end position="722"/>
    </location>
</feature>
<protein>
    <recommendedName>
        <fullName evidence="1">non-specific serine/threonine protein kinase</fullName>
        <ecNumber evidence="1">2.7.11.1</ecNumber>
    </recommendedName>
</protein>
<feature type="compositionally biased region" description="Pro residues" evidence="10">
    <location>
        <begin position="802"/>
        <end position="844"/>
    </location>
</feature>
<evidence type="ECO:0000256" key="9">
    <source>
        <dbReference type="PROSITE-ProRule" id="PRU10141"/>
    </source>
</evidence>
<evidence type="ECO:0000313" key="13">
    <source>
        <dbReference type="EMBL" id="MCC2221803.1"/>
    </source>
</evidence>
<evidence type="ECO:0000256" key="7">
    <source>
        <dbReference type="ARBA" id="ARBA00047899"/>
    </source>
</evidence>
<evidence type="ECO:0000256" key="8">
    <source>
        <dbReference type="ARBA" id="ARBA00048679"/>
    </source>
</evidence>
<evidence type="ECO:0000256" key="10">
    <source>
        <dbReference type="SAM" id="MobiDB-lite"/>
    </source>
</evidence>
<keyword evidence="2" id="KW-0723">Serine/threonine-protein kinase</keyword>
<keyword evidence="5 13" id="KW-0418">Kinase</keyword>
<feature type="domain" description="PASTA" evidence="12">
    <location>
        <begin position="587"/>
        <end position="654"/>
    </location>
</feature>
<dbReference type="InterPro" id="IPR000719">
    <property type="entry name" value="Prot_kinase_dom"/>
</dbReference>
<dbReference type="RefSeq" id="WP_308731848.1">
    <property type="nucleotide sequence ID" value="NZ_JAJEQN010000021.1"/>
</dbReference>
<evidence type="ECO:0000256" key="1">
    <source>
        <dbReference type="ARBA" id="ARBA00012513"/>
    </source>
</evidence>
<keyword evidence="6 9" id="KW-0067">ATP-binding</keyword>
<dbReference type="SMART" id="SM00740">
    <property type="entry name" value="PASTA"/>
    <property type="match status" value="3"/>
</dbReference>
<dbReference type="InterPro" id="IPR008271">
    <property type="entry name" value="Ser/Thr_kinase_AS"/>
</dbReference>
<evidence type="ECO:0000313" key="14">
    <source>
        <dbReference type="Proteomes" id="UP001198200"/>
    </source>
</evidence>
<name>A0AAE3E4Z9_9FIRM</name>
<gene>
    <name evidence="13" type="primary">pknB</name>
    <name evidence="13" type="ORF">LKD48_09175</name>
</gene>
<keyword evidence="4 9" id="KW-0547">Nucleotide-binding</keyword>
<dbReference type="Gene3D" id="3.30.200.20">
    <property type="entry name" value="Phosphorylase Kinase, domain 1"/>
    <property type="match status" value="1"/>
</dbReference>
<feature type="compositionally biased region" description="Polar residues" evidence="10">
    <location>
        <begin position="313"/>
        <end position="328"/>
    </location>
</feature>
<accession>A0AAE3E4Z9</accession>
<feature type="binding site" evidence="9">
    <location>
        <position position="41"/>
    </location>
    <ligand>
        <name>ATP</name>
        <dbReference type="ChEBI" id="CHEBI:30616"/>
    </ligand>
</feature>
<sequence>MIRTGTILSSRYEILEQIGSGGMAYVYKARDRKLSRLVAIKILKEEFCKDKSFVAKFRMEAQAAAGLSHNNVVGVYDVGEEDNVHYIVMELIDGITLKEYITRKRKLGTKESIGIAIQVAQGLEAAHKRHIVHRDIKPQNIIISKDGRIKVADFGIARAITDETTNLYGAAGSVHYISPEQARGGYCDERSDIYSLGITIYEMVTGRVPFDGDTTVAVAIAHINEAMVPPSNIEPSVPVALEQIIFKCTQKRPNQRYSSCADLIKDLRHALVAPNERFVHFVQLEETANGETTVMSDEQMRDIRNRSDRGQHENTAYQERSLKSQQIKRSPARESAAAQQRRHEQIDFETYGPGNQDDNFSSEAYKREKHSRAKKVKRDPDEATAFDKILAAIGSVLGVAMLAMLVYIVGSLSGAFQRTPTSISSNKKTTAAANDPIISTYEDESGQNADGRTKVPELLGMSITEATKALKEAGLKIVLARTYEYSDEYATGLVCRQQYDKGTVVDKGSTIKVYLSLGSDKFEINGKLYVNGNVSILKYYLRSFKDIDVEYVGEYSEEYAKDMVLRMEPDKGYLQAGDSLKVYISLGPEYIDVPNLYGMTKQQAIAKIEQAGFSVGTISEVNSDNTEAGQVCGQSLDPGTSQKSGTEIAFSISLGPKMAVVPGVVGNSAEGYAYSAIGSANLYYSIEYAESTSVPAGTVISQVPEGGTSVPEYSTVKLVVSVGPPTVGLGANDLTNMTQEQATSTLAGMSLGAQIQYESSDYVAVGSVTRWAATSADGSLHAGDTVIVFISTGPAATAPSTDPAPAPSTDPAPAPSTDPAPAPSTDPAPAPSTDPAPAPSPDPAPSTDAAAPQADTAGAVS</sequence>
<dbReference type="NCBIfam" id="NF033483">
    <property type="entry name" value="PknB_PASTA_kin"/>
    <property type="match status" value="1"/>
</dbReference>
<dbReference type="PROSITE" id="PS50011">
    <property type="entry name" value="PROTEIN_KINASE_DOM"/>
    <property type="match status" value="1"/>
</dbReference>
<feature type="region of interest" description="Disordered" evidence="10">
    <location>
        <begin position="796"/>
        <end position="861"/>
    </location>
</feature>
<dbReference type="Pfam" id="PF03793">
    <property type="entry name" value="PASTA"/>
    <property type="match status" value="3"/>
</dbReference>
<feature type="compositionally biased region" description="Low complexity" evidence="10">
    <location>
        <begin position="845"/>
        <end position="861"/>
    </location>
</feature>
<comment type="catalytic activity">
    <reaction evidence="7">
        <text>L-threonyl-[protein] + ATP = O-phospho-L-threonyl-[protein] + ADP + H(+)</text>
        <dbReference type="Rhea" id="RHEA:46608"/>
        <dbReference type="Rhea" id="RHEA-COMP:11060"/>
        <dbReference type="Rhea" id="RHEA-COMP:11605"/>
        <dbReference type="ChEBI" id="CHEBI:15378"/>
        <dbReference type="ChEBI" id="CHEBI:30013"/>
        <dbReference type="ChEBI" id="CHEBI:30616"/>
        <dbReference type="ChEBI" id="CHEBI:61977"/>
        <dbReference type="ChEBI" id="CHEBI:456216"/>
        <dbReference type="EC" id="2.7.11.1"/>
    </reaction>
</comment>
<dbReference type="PROSITE" id="PS00107">
    <property type="entry name" value="PROTEIN_KINASE_ATP"/>
    <property type="match status" value="1"/>
</dbReference>
<dbReference type="Gene3D" id="3.30.10.20">
    <property type="match status" value="4"/>
</dbReference>
<organism evidence="13 14">
    <name type="scientific">Anthropogastromicrobium aceti</name>
    <dbReference type="NCBI Taxonomy" id="2981768"/>
    <lineage>
        <taxon>Bacteria</taxon>
        <taxon>Bacillati</taxon>
        <taxon>Bacillota</taxon>
        <taxon>Clostridia</taxon>
        <taxon>Lachnospirales</taxon>
        <taxon>Lachnospiraceae</taxon>
        <taxon>Anthropogastromicrobium</taxon>
    </lineage>
</organism>